<dbReference type="Gene3D" id="1.10.510.10">
    <property type="entry name" value="Transferase(Phosphotransferase) domain 1"/>
    <property type="match status" value="1"/>
</dbReference>
<gene>
    <name evidence="13" type="ORF">FDP41_005444</name>
</gene>
<dbReference type="Pfam" id="PF00069">
    <property type="entry name" value="Pkinase"/>
    <property type="match status" value="1"/>
</dbReference>
<dbReference type="GeneID" id="68112662"/>
<keyword evidence="1" id="KW-0808">Transferase</keyword>
<evidence type="ECO:0000313" key="13">
    <source>
        <dbReference type="EMBL" id="KAF0975450.1"/>
    </source>
</evidence>
<dbReference type="GO" id="GO:0005524">
    <property type="term" value="F:ATP binding"/>
    <property type="evidence" value="ECO:0007669"/>
    <property type="project" value="UniProtKB-UniRule"/>
</dbReference>
<evidence type="ECO:0000256" key="10">
    <source>
        <dbReference type="PROSITE-ProRule" id="PRU10141"/>
    </source>
</evidence>
<comment type="catalytic activity">
    <reaction evidence="7">
        <text>L-seryl-[protein] + ATP = O-phospho-L-seryl-[protein] + ADP + H(+)</text>
        <dbReference type="Rhea" id="RHEA:17989"/>
        <dbReference type="Rhea" id="RHEA-COMP:9863"/>
        <dbReference type="Rhea" id="RHEA-COMP:11604"/>
        <dbReference type="ChEBI" id="CHEBI:15378"/>
        <dbReference type="ChEBI" id="CHEBI:29999"/>
        <dbReference type="ChEBI" id="CHEBI:30616"/>
        <dbReference type="ChEBI" id="CHEBI:83421"/>
        <dbReference type="ChEBI" id="CHEBI:456216"/>
        <dbReference type="EC" id="2.7.12.2"/>
    </reaction>
</comment>
<feature type="compositionally biased region" description="Polar residues" evidence="11">
    <location>
        <begin position="190"/>
        <end position="199"/>
    </location>
</feature>
<feature type="compositionally biased region" description="Low complexity" evidence="11">
    <location>
        <begin position="264"/>
        <end position="279"/>
    </location>
</feature>
<dbReference type="VEuPathDB" id="AmoebaDB:FDP41_005444"/>
<evidence type="ECO:0000256" key="4">
    <source>
        <dbReference type="ARBA" id="ARBA00022840"/>
    </source>
</evidence>
<accession>A0A6A5BNA7</accession>
<evidence type="ECO:0000256" key="3">
    <source>
        <dbReference type="ARBA" id="ARBA00022777"/>
    </source>
</evidence>
<evidence type="ECO:0000256" key="6">
    <source>
        <dbReference type="ARBA" id="ARBA00038999"/>
    </source>
</evidence>
<keyword evidence="2 10" id="KW-0547">Nucleotide-binding</keyword>
<keyword evidence="14" id="KW-1185">Reference proteome</keyword>
<feature type="compositionally biased region" description="Polar residues" evidence="11">
    <location>
        <begin position="48"/>
        <end position="57"/>
    </location>
</feature>
<organism evidence="13 14">
    <name type="scientific">Naegleria fowleri</name>
    <name type="common">Brain eating amoeba</name>
    <dbReference type="NCBI Taxonomy" id="5763"/>
    <lineage>
        <taxon>Eukaryota</taxon>
        <taxon>Discoba</taxon>
        <taxon>Heterolobosea</taxon>
        <taxon>Tetramitia</taxon>
        <taxon>Eutetramitia</taxon>
        <taxon>Vahlkampfiidae</taxon>
        <taxon>Naegleria</taxon>
    </lineage>
</organism>
<evidence type="ECO:0000256" key="11">
    <source>
        <dbReference type="SAM" id="MobiDB-lite"/>
    </source>
</evidence>
<evidence type="ECO:0000256" key="9">
    <source>
        <dbReference type="ARBA" id="ARBA00051693"/>
    </source>
</evidence>
<sequence>MSLDTSATHVLPVVPSSFQQNESQTGAEQQPSNNTSSAASSTAESNSVQQPNLIRSSNNNQQQNIKAKRNTNKLGLSIKAPMSNDVVADSDSSSSSNLIDEIPSFLLDQYNKSGGEEKMSLPTTTSDPSTIFAPTTISSLSSAGSGPLKIKLLSTPSVPITKSPSSASTISPASSSSPSEQLPLSAGAVPSSTTPQFTPLNRPKTESSKKQGKKNLHLTLNLPSKNKVPGVGLDHEFSVSQSGTWKAGAIEIGKYGLKGSNEESPTVPSTTTSITSTTSDEPNRLNTPSGSTPSLGAGASAKVIRARLKSDESKIFAMKIIDLYEEGVKPKQIISEVKALYESVCCENVVKFYEAFHREGTIRLLIEYMDCGSLEDVYTTTGTIPEPVLAEMTFQILKALDYLEGKGIIHRDIKPANILLNKKGIVKLTDFGMSQQSESKKFKTFQGTYYYMSPERLRGDSHSFDSDIWSLGVSIAECACGSLPFEKGSESSLWNLLQYVTDSNVVIIKSGNFSDEFIDFVQKCMAKQPIDRPSAKQLFNHPWIKKYISDPNGFVPKRTKQWIKEVYLPKKKVKKEEAKKEKKDYDVLKDMLNKYQEQ</sequence>
<dbReference type="SUPFAM" id="SSF56112">
    <property type="entry name" value="Protein kinase-like (PK-like)"/>
    <property type="match status" value="1"/>
</dbReference>
<feature type="compositionally biased region" description="Polar residues" evidence="11">
    <location>
        <begin position="284"/>
        <end position="294"/>
    </location>
</feature>
<dbReference type="PANTHER" id="PTHR48013">
    <property type="entry name" value="DUAL SPECIFICITY MITOGEN-ACTIVATED PROTEIN KINASE KINASE 5-RELATED"/>
    <property type="match status" value="1"/>
</dbReference>
<feature type="region of interest" description="Disordered" evidence="11">
    <location>
        <begin position="256"/>
        <end position="296"/>
    </location>
</feature>
<feature type="compositionally biased region" description="Low complexity" evidence="11">
    <location>
        <begin position="160"/>
        <end position="179"/>
    </location>
</feature>
<dbReference type="EC" id="2.7.12.2" evidence="6"/>
<dbReference type="InterPro" id="IPR017441">
    <property type="entry name" value="Protein_kinase_ATP_BS"/>
</dbReference>
<feature type="domain" description="Protein kinase" evidence="12">
    <location>
        <begin position="289"/>
        <end position="544"/>
    </location>
</feature>
<comment type="caution">
    <text evidence="13">The sequence shown here is derived from an EMBL/GenBank/DDBJ whole genome shotgun (WGS) entry which is preliminary data.</text>
</comment>
<dbReference type="PANTHER" id="PTHR48013:SF9">
    <property type="entry name" value="DUAL SPECIFICITY MITOGEN-ACTIVATED PROTEIN KINASE KINASE 5"/>
    <property type="match status" value="1"/>
</dbReference>
<evidence type="ECO:0000256" key="1">
    <source>
        <dbReference type="ARBA" id="ARBA00022679"/>
    </source>
</evidence>
<dbReference type="OMA" id="FHREGTI"/>
<comment type="catalytic activity">
    <reaction evidence="9">
        <text>L-tyrosyl-[protein] + ATP = O-phospho-L-tyrosyl-[protein] + ADP + H(+)</text>
        <dbReference type="Rhea" id="RHEA:10596"/>
        <dbReference type="Rhea" id="RHEA-COMP:10136"/>
        <dbReference type="Rhea" id="RHEA-COMP:20101"/>
        <dbReference type="ChEBI" id="CHEBI:15378"/>
        <dbReference type="ChEBI" id="CHEBI:30616"/>
        <dbReference type="ChEBI" id="CHEBI:46858"/>
        <dbReference type="ChEBI" id="CHEBI:61978"/>
        <dbReference type="ChEBI" id="CHEBI:456216"/>
        <dbReference type="EC" id="2.7.12.2"/>
    </reaction>
</comment>
<dbReference type="InterPro" id="IPR008271">
    <property type="entry name" value="Ser/Thr_kinase_AS"/>
</dbReference>
<feature type="region of interest" description="Disordered" evidence="11">
    <location>
        <begin position="1"/>
        <end position="77"/>
    </location>
</feature>
<feature type="binding site" evidence="10">
    <location>
        <position position="319"/>
    </location>
    <ligand>
        <name>ATP</name>
        <dbReference type="ChEBI" id="CHEBI:30616"/>
    </ligand>
</feature>
<evidence type="ECO:0000313" key="14">
    <source>
        <dbReference type="Proteomes" id="UP000444721"/>
    </source>
</evidence>
<feature type="compositionally biased region" description="Polar residues" evidence="11">
    <location>
        <begin position="16"/>
        <end position="31"/>
    </location>
</feature>
<dbReference type="InterPro" id="IPR011009">
    <property type="entry name" value="Kinase-like_dom_sf"/>
</dbReference>
<evidence type="ECO:0000256" key="2">
    <source>
        <dbReference type="ARBA" id="ARBA00022741"/>
    </source>
</evidence>
<comment type="similarity">
    <text evidence="5">Belongs to the protein kinase superfamily. STE Ser/Thr protein kinase family. MAP kinase kinase subfamily.</text>
</comment>
<comment type="catalytic activity">
    <reaction evidence="8">
        <text>L-threonyl-[protein] + ATP = O-phospho-L-threonyl-[protein] + ADP + H(+)</text>
        <dbReference type="Rhea" id="RHEA:46608"/>
        <dbReference type="Rhea" id="RHEA-COMP:11060"/>
        <dbReference type="Rhea" id="RHEA-COMP:11605"/>
        <dbReference type="ChEBI" id="CHEBI:15378"/>
        <dbReference type="ChEBI" id="CHEBI:30013"/>
        <dbReference type="ChEBI" id="CHEBI:30616"/>
        <dbReference type="ChEBI" id="CHEBI:61977"/>
        <dbReference type="ChEBI" id="CHEBI:456216"/>
        <dbReference type="EC" id="2.7.12.2"/>
    </reaction>
</comment>
<evidence type="ECO:0000259" key="12">
    <source>
        <dbReference type="PROSITE" id="PS50011"/>
    </source>
</evidence>
<dbReference type="VEuPathDB" id="AmoebaDB:NfTy_066270"/>
<dbReference type="InterPro" id="IPR000719">
    <property type="entry name" value="Prot_kinase_dom"/>
</dbReference>
<name>A0A6A5BNA7_NAEFO</name>
<dbReference type="PROSITE" id="PS00107">
    <property type="entry name" value="PROTEIN_KINASE_ATP"/>
    <property type="match status" value="1"/>
</dbReference>
<proteinExistence type="inferred from homology"/>
<feature type="compositionally biased region" description="Low complexity" evidence="11">
    <location>
        <begin position="32"/>
        <end position="47"/>
    </location>
</feature>
<dbReference type="Gene3D" id="3.30.200.20">
    <property type="entry name" value="Phosphorylase Kinase, domain 1"/>
    <property type="match status" value="1"/>
</dbReference>
<evidence type="ECO:0000256" key="8">
    <source>
        <dbReference type="ARBA" id="ARBA00049299"/>
    </source>
</evidence>
<dbReference type="Proteomes" id="UP000444721">
    <property type="component" value="Unassembled WGS sequence"/>
</dbReference>
<feature type="region of interest" description="Disordered" evidence="11">
    <location>
        <begin position="160"/>
        <end position="227"/>
    </location>
</feature>
<dbReference type="OrthoDB" id="10252354at2759"/>
<dbReference type="PROSITE" id="PS50011">
    <property type="entry name" value="PROTEIN_KINASE_DOM"/>
    <property type="match status" value="1"/>
</dbReference>
<dbReference type="RefSeq" id="XP_044560163.1">
    <property type="nucleotide sequence ID" value="XM_044708969.1"/>
</dbReference>
<keyword evidence="4 10" id="KW-0067">ATP-binding</keyword>
<evidence type="ECO:0000256" key="7">
    <source>
        <dbReference type="ARBA" id="ARBA00049014"/>
    </source>
</evidence>
<keyword evidence="3" id="KW-0418">Kinase</keyword>
<evidence type="ECO:0000256" key="5">
    <source>
        <dbReference type="ARBA" id="ARBA00038035"/>
    </source>
</evidence>
<dbReference type="GO" id="GO:0004708">
    <property type="term" value="F:MAP kinase kinase activity"/>
    <property type="evidence" value="ECO:0007669"/>
    <property type="project" value="UniProtKB-EC"/>
</dbReference>
<reference evidence="13 14" key="1">
    <citation type="journal article" date="2019" name="Sci. Rep.">
        <title>Nanopore sequencing improves the draft genome of the human pathogenic amoeba Naegleria fowleri.</title>
        <authorList>
            <person name="Liechti N."/>
            <person name="Schurch N."/>
            <person name="Bruggmann R."/>
            <person name="Wittwer M."/>
        </authorList>
    </citation>
    <scope>NUCLEOTIDE SEQUENCE [LARGE SCALE GENOMIC DNA]</scope>
    <source>
        <strain evidence="13 14">ATCC 30894</strain>
    </source>
</reference>
<dbReference type="PROSITE" id="PS00108">
    <property type="entry name" value="PROTEIN_KINASE_ST"/>
    <property type="match status" value="1"/>
</dbReference>
<dbReference type="EMBL" id="VFQX01000044">
    <property type="protein sequence ID" value="KAF0975450.1"/>
    <property type="molecule type" value="Genomic_DNA"/>
</dbReference>
<dbReference type="SMART" id="SM00220">
    <property type="entry name" value="S_TKc"/>
    <property type="match status" value="1"/>
</dbReference>
<dbReference type="VEuPathDB" id="AmoebaDB:NF0014520"/>
<protein>
    <recommendedName>
        <fullName evidence="6">mitogen-activated protein kinase kinase</fullName>
        <ecNumber evidence="6">2.7.12.2</ecNumber>
    </recommendedName>
</protein>
<dbReference type="AlphaFoldDB" id="A0A6A5BNA7"/>